<evidence type="ECO:0000256" key="6">
    <source>
        <dbReference type="ARBA" id="ARBA00022917"/>
    </source>
</evidence>
<evidence type="ECO:0000256" key="7">
    <source>
        <dbReference type="ARBA" id="ARBA00023146"/>
    </source>
</evidence>
<evidence type="ECO:0000259" key="11">
    <source>
        <dbReference type="Pfam" id="PF00133"/>
    </source>
</evidence>
<dbReference type="PANTHER" id="PTHR11946:SF109">
    <property type="entry name" value="VALINE--TRNA LIGASE"/>
    <property type="match status" value="1"/>
</dbReference>
<evidence type="ECO:0000256" key="3">
    <source>
        <dbReference type="ARBA" id="ARBA00022598"/>
    </source>
</evidence>
<dbReference type="GO" id="GO:0004832">
    <property type="term" value="F:valine-tRNA ligase activity"/>
    <property type="evidence" value="ECO:0007669"/>
    <property type="project" value="UniProtKB-EC"/>
</dbReference>
<comment type="similarity">
    <text evidence="1">Belongs to the class-I aminoacyl-tRNA synthetase family.</text>
</comment>
<dbReference type="EMBL" id="HBIN01017354">
    <property type="protein sequence ID" value="CAE0443141.1"/>
    <property type="molecule type" value="Transcribed_RNA"/>
</dbReference>
<comment type="catalytic activity">
    <reaction evidence="9">
        <text>tRNA(Val) + L-valine + ATP = L-valyl-tRNA(Val) + AMP + diphosphate</text>
        <dbReference type="Rhea" id="RHEA:10704"/>
        <dbReference type="Rhea" id="RHEA-COMP:9672"/>
        <dbReference type="Rhea" id="RHEA-COMP:9708"/>
        <dbReference type="ChEBI" id="CHEBI:30616"/>
        <dbReference type="ChEBI" id="CHEBI:33019"/>
        <dbReference type="ChEBI" id="CHEBI:57762"/>
        <dbReference type="ChEBI" id="CHEBI:78442"/>
        <dbReference type="ChEBI" id="CHEBI:78537"/>
        <dbReference type="ChEBI" id="CHEBI:456215"/>
        <dbReference type="EC" id="6.1.1.9"/>
    </reaction>
</comment>
<dbReference type="GO" id="GO:0006438">
    <property type="term" value="P:valyl-tRNA aminoacylation"/>
    <property type="evidence" value="ECO:0007669"/>
    <property type="project" value="InterPro"/>
</dbReference>
<evidence type="ECO:0000256" key="1">
    <source>
        <dbReference type="ARBA" id="ARBA00005594"/>
    </source>
</evidence>
<evidence type="ECO:0000256" key="4">
    <source>
        <dbReference type="ARBA" id="ARBA00022741"/>
    </source>
</evidence>
<dbReference type="AlphaFoldDB" id="A0A7S3PLC7"/>
<dbReference type="Pfam" id="PF08264">
    <property type="entry name" value="Anticodon_1"/>
    <property type="match status" value="1"/>
</dbReference>
<dbReference type="InterPro" id="IPR009080">
    <property type="entry name" value="tRNAsynth_Ia_anticodon-bd"/>
</dbReference>
<dbReference type="FunFam" id="1.10.730.10:FF:000009">
    <property type="entry name" value="Valine--tRNA ligase, mitochondrial"/>
    <property type="match status" value="1"/>
</dbReference>
<keyword evidence="10" id="KW-0175">Coiled coil</keyword>
<feature type="domain" description="Aminoacyl-tRNA synthetase class Ia" evidence="11">
    <location>
        <begin position="1"/>
        <end position="249"/>
    </location>
</feature>
<dbReference type="Gene3D" id="1.10.287.380">
    <property type="entry name" value="Valyl-tRNA synthetase, C-terminal domain"/>
    <property type="match status" value="1"/>
</dbReference>
<protein>
    <recommendedName>
        <fullName evidence="2">valine--tRNA ligase</fullName>
        <ecNumber evidence="2">6.1.1.9</ecNumber>
    </recommendedName>
    <alternativeName>
        <fullName evidence="8">Valyl-tRNA synthetase</fullName>
    </alternativeName>
</protein>
<dbReference type="Gene3D" id="1.10.730.10">
    <property type="entry name" value="Isoleucyl-tRNA Synthetase, Domain 1"/>
    <property type="match status" value="1"/>
</dbReference>
<gene>
    <name evidence="14" type="ORF">ASTO00021_LOCUS13238</name>
</gene>
<dbReference type="Gene3D" id="3.40.50.620">
    <property type="entry name" value="HUPs"/>
    <property type="match status" value="1"/>
</dbReference>
<feature type="domain" description="Methionyl/Valyl/Leucyl/Isoleucyl-tRNA synthetase anticodon-binding" evidence="12">
    <location>
        <begin position="301"/>
        <end position="454"/>
    </location>
</feature>
<dbReference type="InterPro" id="IPR013155">
    <property type="entry name" value="M/V/L/I-tRNA-synth_anticd-bd"/>
</dbReference>
<dbReference type="InterPro" id="IPR019499">
    <property type="entry name" value="Val-tRNA_synth_tRNA-bd"/>
</dbReference>
<evidence type="ECO:0000256" key="9">
    <source>
        <dbReference type="ARBA" id="ARBA00047552"/>
    </source>
</evidence>
<name>A0A7S3PLC7_9STRA</name>
<proteinExistence type="inferred from homology"/>
<dbReference type="InterPro" id="IPR002303">
    <property type="entry name" value="Valyl-tRNA_ligase"/>
</dbReference>
<keyword evidence="7" id="KW-0030">Aminoacyl-tRNA synthetase</keyword>
<keyword evidence="5" id="KW-0067">ATP-binding</keyword>
<dbReference type="PRINTS" id="PR00986">
    <property type="entry name" value="TRNASYNTHVAL"/>
</dbReference>
<dbReference type="InterPro" id="IPR002300">
    <property type="entry name" value="aa-tRNA-synth_Ia"/>
</dbReference>
<dbReference type="InterPro" id="IPR010978">
    <property type="entry name" value="tRNA-bd_arm"/>
</dbReference>
<evidence type="ECO:0000313" key="14">
    <source>
        <dbReference type="EMBL" id="CAE0443141.1"/>
    </source>
</evidence>
<dbReference type="SUPFAM" id="SSF47323">
    <property type="entry name" value="Anticodon-binding domain of a subclass of class I aminoacyl-tRNA synthetases"/>
    <property type="match status" value="1"/>
</dbReference>
<dbReference type="GO" id="GO:0005524">
    <property type="term" value="F:ATP binding"/>
    <property type="evidence" value="ECO:0007669"/>
    <property type="project" value="UniProtKB-KW"/>
</dbReference>
<dbReference type="InterPro" id="IPR037118">
    <property type="entry name" value="Val-tRNA_synth_C_sf"/>
</dbReference>
<dbReference type="SUPFAM" id="SSF46589">
    <property type="entry name" value="tRNA-binding arm"/>
    <property type="match status" value="1"/>
</dbReference>
<evidence type="ECO:0000259" key="13">
    <source>
        <dbReference type="Pfam" id="PF10458"/>
    </source>
</evidence>
<evidence type="ECO:0000256" key="5">
    <source>
        <dbReference type="ARBA" id="ARBA00022840"/>
    </source>
</evidence>
<keyword evidence="6" id="KW-0648">Protein biosynthesis</keyword>
<dbReference type="PANTHER" id="PTHR11946">
    <property type="entry name" value="VALYL-TRNA SYNTHETASES"/>
    <property type="match status" value="1"/>
</dbReference>
<reference evidence="14" key="1">
    <citation type="submission" date="2021-01" db="EMBL/GenBank/DDBJ databases">
        <authorList>
            <person name="Corre E."/>
            <person name="Pelletier E."/>
            <person name="Niang G."/>
            <person name="Scheremetjew M."/>
            <person name="Finn R."/>
            <person name="Kale V."/>
            <person name="Holt S."/>
            <person name="Cochrane G."/>
            <person name="Meng A."/>
            <person name="Brown T."/>
            <person name="Cohen L."/>
        </authorList>
    </citation>
    <scope>NUCLEOTIDE SEQUENCE</scope>
    <source>
        <strain evidence="14">GSBS06</strain>
    </source>
</reference>
<dbReference type="Pfam" id="PF00133">
    <property type="entry name" value="tRNA-synt_1"/>
    <property type="match status" value="1"/>
</dbReference>
<keyword evidence="4" id="KW-0547">Nucleotide-binding</keyword>
<evidence type="ECO:0000256" key="8">
    <source>
        <dbReference type="ARBA" id="ARBA00029936"/>
    </source>
</evidence>
<evidence type="ECO:0000256" key="2">
    <source>
        <dbReference type="ARBA" id="ARBA00013169"/>
    </source>
</evidence>
<dbReference type="EC" id="6.1.1.9" evidence="2"/>
<dbReference type="SUPFAM" id="SSF52374">
    <property type="entry name" value="Nucleotidylyl transferase"/>
    <property type="match status" value="1"/>
</dbReference>
<organism evidence="14">
    <name type="scientific">Aplanochytrium stocchinoi</name>
    <dbReference type="NCBI Taxonomy" id="215587"/>
    <lineage>
        <taxon>Eukaryota</taxon>
        <taxon>Sar</taxon>
        <taxon>Stramenopiles</taxon>
        <taxon>Bigyra</taxon>
        <taxon>Labyrinthulomycetes</taxon>
        <taxon>Thraustochytrida</taxon>
        <taxon>Thraustochytriidae</taxon>
        <taxon>Aplanochytrium</taxon>
    </lineage>
</organism>
<feature type="domain" description="Valyl-tRNA synthetase tRNA-binding arm" evidence="13">
    <location>
        <begin position="517"/>
        <end position="580"/>
    </location>
</feature>
<dbReference type="Pfam" id="PF10458">
    <property type="entry name" value="Val_tRNA-synt_C"/>
    <property type="match status" value="1"/>
</dbReference>
<evidence type="ECO:0000256" key="10">
    <source>
        <dbReference type="SAM" id="Coils"/>
    </source>
</evidence>
<dbReference type="InterPro" id="IPR033705">
    <property type="entry name" value="Anticodon_Ia_Val"/>
</dbReference>
<dbReference type="CDD" id="cd07962">
    <property type="entry name" value="Anticodon_Ia_Val"/>
    <property type="match status" value="1"/>
</dbReference>
<dbReference type="FunFam" id="3.40.50.620:FF:000457">
    <property type="entry name" value="Predicted protein"/>
    <property type="match status" value="1"/>
</dbReference>
<feature type="coiled-coil region" evidence="10">
    <location>
        <begin position="515"/>
        <end position="584"/>
    </location>
</feature>
<sequence length="586" mass="66049">MAARAIESVDKGDLKIVPEFHKATWRRWLTDPHQWCISRQLWWGHRIPAYLVKVQGIETAEEVWVVGHTEEEALENAVKKVNVDKNKITLVQDEDVLDTWFSSGLFPMSVFGWPKSSNELDAFFPGTLLETGNDILFFWVARMVMMSQTLTGKLPFETVYLHAIVRDRYGRKMSKSLGNIIDPISVIEGVTLDQLHDILRNGNLPEKEVEKAIAGQKLDYPEGIPQCGADALRFGLLANITQGQDINLDINNVAAYRRFCNKLWQVTRFCLGVCGNDLQPIPDFVEKVRINPDALPLALRDRWILSELASLVKTCEIGFKSYIFADITFALIQFWTSKLCDIYVESIKPVIYKKNPTKDDELAIKMAKNTLLVCLDYGLRLMHPLMPFVTEELWQRLPGRTSSSPESIMIAPYPTPEDVNGLESEHALNALNLASDISQKMRSLRADYNITGKTVQFYLTVDAKRKGTVEDTKIDIEVLGSGIVNVLDEGSEPPKGCSMAIVDGFLHVHIFLKGAVDAQAQVKKLQKEYDAAEKSLQSTNKKLSNTKFTDSAPAQVLEDTQIKAADLEAKLGKLRDQIEEFKQLMD</sequence>
<keyword evidence="3" id="KW-0436">Ligase</keyword>
<evidence type="ECO:0000259" key="12">
    <source>
        <dbReference type="Pfam" id="PF08264"/>
    </source>
</evidence>
<dbReference type="InterPro" id="IPR014729">
    <property type="entry name" value="Rossmann-like_a/b/a_fold"/>
</dbReference>
<accession>A0A7S3PLC7</accession>
<dbReference type="GO" id="GO:0005829">
    <property type="term" value="C:cytosol"/>
    <property type="evidence" value="ECO:0007669"/>
    <property type="project" value="TreeGrafter"/>
</dbReference>